<organism evidence="2 3">
    <name type="scientific">Pseudoalteromonas xiamenensis</name>
    <dbReference type="NCBI Taxonomy" id="882626"/>
    <lineage>
        <taxon>Bacteria</taxon>
        <taxon>Pseudomonadati</taxon>
        <taxon>Pseudomonadota</taxon>
        <taxon>Gammaproteobacteria</taxon>
        <taxon>Alteromonadales</taxon>
        <taxon>Pseudoalteromonadaceae</taxon>
        <taxon>Pseudoalteromonas</taxon>
    </lineage>
</organism>
<name>A0A975DKW3_9GAMM</name>
<evidence type="ECO:0000313" key="2">
    <source>
        <dbReference type="EMBL" id="QTH73562.1"/>
    </source>
</evidence>
<evidence type="ECO:0000259" key="1">
    <source>
        <dbReference type="Pfam" id="PF12740"/>
    </source>
</evidence>
<dbReference type="GO" id="GO:0016787">
    <property type="term" value="F:hydrolase activity"/>
    <property type="evidence" value="ECO:0007669"/>
    <property type="project" value="UniProtKB-KW"/>
</dbReference>
<gene>
    <name evidence="2" type="ORF">J5O05_18940</name>
</gene>
<keyword evidence="2" id="KW-0614">Plasmid</keyword>
<dbReference type="Pfam" id="PF12740">
    <property type="entry name" value="PETase"/>
    <property type="match status" value="1"/>
</dbReference>
<geneLocation type="plasmid" evidence="2 3">
    <name>unnamed5</name>
</geneLocation>
<feature type="domain" description="PET hydrolase/cutinase-like" evidence="1">
    <location>
        <begin position="20"/>
        <end position="149"/>
    </location>
</feature>
<dbReference type="PANTHER" id="PTHR47751">
    <property type="entry name" value="SUPERFAMILY HYDROLASE, PUTATIVE (AFU_ORTHOLOGUE AFUA_2G16580)-RELATED"/>
    <property type="match status" value="1"/>
</dbReference>
<keyword evidence="3" id="KW-1185">Reference proteome</keyword>
<evidence type="ECO:0000313" key="3">
    <source>
        <dbReference type="Proteomes" id="UP000664904"/>
    </source>
</evidence>
<protein>
    <submittedName>
        <fullName evidence="2">Alpha/beta hydrolase</fullName>
    </submittedName>
</protein>
<dbReference type="Gene3D" id="3.40.50.1820">
    <property type="entry name" value="alpha/beta hydrolase"/>
    <property type="match status" value="1"/>
</dbReference>
<proteinExistence type="predicted"/>
<dbReference type="AlphaFoldDB" id="A0A975DKW3"/>
<dbReference type="RefSeq" id="WP_208845174.1">
    <property type="nucleotide sequence ID" value="NZ_CP072135.1"/>
</dbReference>
<dbReference type="Proteomes" id="UP000664904">
    <property type="component" value="Plasmid unnamed5"/>
</dbReference>
<dbReference type="SUPFAM" id="SSF53474">
    <property type="entry name" value="alpha/beta-Hydrolases"/>
    <property type="match status" value="1"/>
</dbReference>
<dbReference type="InterPro" id="IPR029058">
    <property type="entry name" value="AB_hydrolase_fold"/>
</dbReference>
<dbReference type="EMBL" id="CP072135">
    <property type="protein sequence ID" value="QTH73562.1"/>
    <property type="molecule type" value="Genomic_DNA"/>
</dbReference>
<dbReference type="Gene3D" id="1.10.10.800">
    <property type="match status" value="1"/>
</dbReference>
<dbReference type="PANTHER" id="PTHR47751:SF1">
    <property type="entry name" value="SUPERFAMILY HYDROLASE, PUTATIVE (AFU_ORTHOLOGUE AFUA_2G16580)-RELATED"/>
    <property type="match status" value="1"/>
</dbReference>
<dbReference type="InterPro" id="IPR051411">
    <property type="entry name" value="Polyketide_trans_af380"/>
</dbReference>
<accession>A0A975DKW3</accession>
<dbReference type="KEGG" id="pxi:J5O05_18940"/>
<reference evidence="2" key="1">
    <citation type="submission" date="2021-03" db="EMBL/GenBank/DDBJ databases">
        <title>Complete Genome of Pseudoalteromonas xiamenensis STKMTI.2, a new potential marine bacterium producing anti-Vibrio compounds.</title>
        <authorList>
            <person name="Handayani D.P."/>
            <person name="Isnansetyo A."/>
            <person name="Istiqomah I."/>
            <person name="Jumina J."/>
        </authorList>
    </citation>
    <scope>NUCLEOTIDE SEQUENCE</scope>
    <source>
        <strain evidence="2">STKMTI.2</strain>
        <plasmid evidence="2">unnamed5</plasmid>
    </source>
</reference>
<sequence length="311" mass="34097">MNSQHVTFQNHNMNWPMAAQVLYPDNFDNNLIYPTVISVHPFGSCKEQTSGAIYGKALAQAGYVVIAFDASFQGESGGLPRYLEDPSQRVEDISRAIDYAVSQPFVDSNRIAGIGVCGGGAYIINAALTEKRLKAVVGITPVNLGRLFREGFSEYNPLGVLTAMADQRTIEAKGEALQVNELLPPSPTIATELGLTERDVYEATDYYKTPRGQSKGGATKMLFSNAQRILSWDAFAFTETLLTQPVMTVIGKNIGAFGAYRDGQEVYGRATASKDRQLVELDGISHYDLYDKDEPVTLAMAHILPFLEKHL</sequence>
<keyword evidence="2" id="KW-0378">Hydrolase</keyword>
<dbReference type="InterPro" id="IPR041127">
    <property type="entry name" value="PET_hydrolase/cutinase-like"/>
</dbReference>